<dbReference type="EC" id="2.4.1.255" evidence="1"/>
<keyword evidence="3" id="KW-0808">Transferase</keyword>
<keyword evidence="14" id="KW-1185">Reference proteome</keyword>
<accession>A0A6G0SX71</accession>
<dbReference type="Proteomes" id="UP000475862">
    <property type="component" value="Unassembled WGS sequence"/>
</dbReference>
<dbReference type="AlphaFoldDB" id="A0A6G0SX71"/>
<evidence type="ECO:0000256" key="10">
    <source>
        <dbReference type="ARBA" id="ARBA00049432"/>
    </source>
</evidence>
<comment type="catalytic activity">
    <reaction evidence="9">
        <text>L-seryl-[protein] + UDP-N-acetyl-alpha-D-glucosamine = 3-O-(N-acetyl-beta-D-glucosaminyl)-L-seryl-[protein] + UDP + H(+)</text>
        <dbReference type="Rhea" id="RHEA:48904"/>
        <dbReference type="Rhea" id="RHEA-COMP:9863"/>
        <dbReference type="Rhea" id="RHEA-COMP:12251"/>
        <dbReference type="ChEBI" id="CHEBI:15378"/>
        <dbReference type="ChEBI" id="CHEBI:29999"/>
        <dbReference type="ChEBI" id="CHEBI:57705"/>
        <dbReference type="ChEBI" id="CHEBI:58223"/>
        <dbReference type="ChEBI" id="CHEBI:90838"/>
        <dbReference type="EC" id="2.4.1.255"/>
    </reaction>
</comment>
<reference evidence="13 14" key="1">
    <citation type="submission" date="2019-08" db="EMBL/GenBank/DDBJ databases">
        <title>The genome of the soybean aphid Biotype 1, its phylome, world population structure and adaptation to the North American continent.</title>
        <authorList>
            <person name="Giordano R."/>
            <person name="Donthu R.K."/>
            <person name="Hernandez A.G."/>
            <person name="Wright C.L."/>
            <person name="Zimin A.V."/>
        </authorList>
    </citation>
    <scope>NUCLEOTIDE SEQUENCE [LARGE SCALE GENOMIC DNA]</scope>
    <source>
        <tissue evidence="13">Whole aphids</tissue>
    </source>
</reference>
<dbReference type="OrthoDB" id="529273at2759"/>
<protein>
    <recommendedName>
        <fullName evidence="7">EGF domain-specific O-linked N-acetylglucosamine transferase</fullName>
        <ecNumber evidence="1">2.4.1.255</ecNumber>
    </recommendedName>
    <alternativeName>
        <fullName evidence="8">Extracellular O-linked N-acetylglucosamine transferase</fullName>
    </alternativeName>
</protein>
<evidence type="ECO:0000256" key="8">
    <source>
        <dbReference type="ARBA" id="ARBA00042574"/>
    </source>
</evidence>
<feature type="chain" id="PRO_5026207924" description="EGF domain-specific O-linked N-acetylglucosamine transferase" evidence="11">
    <location>
        <begin position="24"/>
        <end position="499"/>
    </location>
</feature>
<evidence type="ECO:0000256" key="5">
    <source>
        <dbReference type="ARBA" id="ARBA00022824"/>
    </source>
</evidence>
<evidence type="ECO:0000313" key="14">
    <source>
        <dbReference type="Proteomes" id="UP000475862"/>
    </source>
</evidence>
<dbReference type="PANTHER" id="PTHR20961">
    <property type="entry name" value="GLYCOSYLTRANSFERASE"/>
    <property type="match status" value="1"/>
</dbReference>
<dbReference type="InterPro" id="IPR007657">
    <property type="entry name" value="Glycosyltransferase_61"/>
</dbReference>
<evidence type="ECO:0000259" key="12">
    <source>
        <dbReference type="Pfam" id="PF04577"/>
    </source>
</evidence>
<keyword evidence="6" id="KW-0325">Glycoprotein</keyword>
<comment type="caution">
    <text evidence="13">The sequence shown here is derived from an EMBL/GenBank/DDBJ whole genome shotgun (WGS) entry which is preliminary data.</text>
</comment>
<dbReference type="EMBL" id="VYZN01000518">
    <property type="protein sequence ID" value="KAE9522862.1"/>
    <property type="molecule type" value="Genomic_DNA"/>
</dbReference>
<keyword evidence="5" id="KW-0256">Endoplasmic reticulum</keyword>
<feature type="signal peptide" evidence="11">
    <location>
        <begin position="1"/>
        <end position="23"/>
    </location>
</feature>
<dbReference type="Pfam" id="PF04577">
    <property type="entry name" value="Glyco_transf_61"/>
    <property type="match status" value="1"/>
</dbReference>
<dbReference type="GO" id="GO:0005788">
    <property type="term" value="C:endoplasmic reticulum lumen"/>
    <property type="evidence" value="ECO:0007669"/>
    <property type="project" value="TreeGrafter"/>
</dbReference>
<proteinExistence type="predicted"/>
<evidence type="ECO:0000313" key="13">
    <source>
        <dbReference type="EMBL" id="KAE9522862.1"/>
    </source>
</evidence>
<sequence>MLYLKIIAIPCFVLSNHVVRSDAVPMDLNVHPEHLPYMLNSITKHNKTRCWGYENDCDTEHRYLDPVCPGPGTSWAPTKRDQIDAFYDQGDFGYVKQQREEITYMCEPINQDDSSLECTNHLKFCRGHNIMINFENILNQNHPIRYQMDVLTNGQIGGKCKFHKEKLDAQCDHLSPLQSWSPELRFFTTIDQYPGKCDLIITEPTVIMKIDATVNMYHHFCDFLNLYASQHVNSSGVNMFSKNIHILVWESFAYESAFSETFQAFTMHPIWNLNTFRGHIVCFNDIILPLLPRMIFGLYYNTPLIDGCENSGLFKAFSQHVLHRLNIVQKPNDNGKIRITFLSRNTKYRNVLNENELITALKNHSQYEVKKVVYSGNVLTFKEQIQITYNTDIFIGMHGAGLTHLLFLPEWAVLFELYNCEDEHCYKDLARLRGVKYITWRDINKFSMQDKGHHPDQGAHAKFTNYSFDKDEFISLVEEAATHVKKHKHGYSPKLHDEF</sequence>
<feature type="domain" description="Glycosyltransferase 61 catalytic" evidence="12">
    <location>
        <begin position="314"/>
        <end position="413"/>
    </location>
</feature>
<gene>
    <name evidence="13" type="ORF">AGLY_016731</name>
</gene>
<dbReference type="PANTHER" id="PTHR20961:SF148">
    <property type="entry name" value="EGF DOMAIN-SPECIFIC O-LINKED N-ACETYLGLUCOSAMINE TRANSFERASE"/>
    <property type="match status" value="1"/>
</dbReference>
<evidence type="ECO:0000256" key="1">
    <source>
        <dbReference type="ARBA" id="ARBA00011970"/>
    </source>
</evidence>
<keyword evidence="2" id="KW-0328">Glycosyltransferase</keyword>
<evidence type="ECO:0000256" key="6">
    <source>
        <dbReference type="ARBA" id="ARBA00023180"/>
    </source>
</evidence>
<dbReference type="GO" id="GO:0097363">
    <property type="term" value="F:protein O-acetylglucosaminyltransferase activity"/>
    <property type="evidence" value="ECO:0007669"/>
    <property type="project" value="UniProtKB-EC"/>
</dbReference>
<evidence type="ECO:0000256" key="7">
    <source>
        <dbReference type="ARBA" id="ARBA00040944"/>
    </source>
</evidence>
<name>A0A6G0SX71_APHGL</name>
<dbReference type="InterPro" id="IPR049625">
    <property type="entry name" value="Glyco_transf_61_cat"/>
</dbReference>
<evidence type="ECO:0000256" key="11">
    <source>
        <dbReference type="SAM" id="SignalP"/>
    </source>
</evidence>
<keyword evidence="4 11" id="KW-0732">Signal</keyword>
<comment type="catalytic activity">
    <reaction evidence="10">
        <text>L-threonyl-[protein] + UDP-N-acetyl-alpha-D-glucosamine = 3-O-(N-acetyl-beta-D-glucosaminyl)-L-threonyl-[protein] + UDP + H(+)</text>
        <dbReference type="Rhea" id="RHEA:48908"/>
        <dbReference type="Rhea" id="RHEA-COMP:11060"/>
        <dbReference type="Rhea" id="RHEA-COMP:12252"/>
        <dbReference type="ChEBI" id="CHEBI:15378"/>
        <dbReference type="ChEBI" id="CHEBI:30013"/>
        <dbReference type="ChEBI" id="CHEBI:57705"/>
        <dbReference type="ChEBI" id="CHEBI:58223"/>
        <dbReference type="ChEBI" id="CHEBI:90840"/>
        <dbReference type="EC" id="2.4.1.255"/>
    </reaction>
</comment>
<organism evidence="13 14">
    <name type="scientific">Aphis glycines</name>
    <name type="common">Soybean aphid</name>
    <dbReference type="NCBI Taxonomy" id="307491"/>
    <lineage>
        <taxon>Eukaryota</taxon>
        <taxon>Metazoa</taxon>
        <taxon>Ecdysozoa</taxon>
        <taxon>Arthropoda</taxon>
        <taxon>Hexapoda</taxon>
        <taxon>Insecta</taxon>
        <taxon>Pterygota</taxon>
        <taxon>Neoptera</taxon>
        <taxon>Paraneoptera</taxon>
        <taxon>Hemiptera</taxon>
        <taxon>Sternorrhyncha</taxon>
        <taxon>Aphidomorpha</taxon>
        <taxon>Aphidoidea</taxon>
        <taxon>Aphididae</taxon>
        <taxon>Aphidini</taxon>
        <taxon>Aphis</taxon>
        <taxon>Aphis</taxon>
    </lineage>
</organism>
<evidence type="ECO:0000256" key="4">
    <source>
        <dbReference type="ARBA" id="ARBA00022729"/>
    </source>
</evidence>
<evidence type="ECO:0000256" key="9">
    <source>
        <dbReference type="ARBA" id="ARBA00048317"/>
    </source>
</evidence>
<evidence type="ECO:0000256" key="2">
    <source>
        <dbReference type="ARBA" id="ARBA00022676"/>
    </source>
</evidence>
<evidence type="ECO:0000256" key="3">
    <source>
        <dbReference type="ARBA" id="ARBA00022679"/>
    </source>
</evidence>